<organism evidence="1 2">
    <name type="scientific">Candidatus Weimeria bifida</name>
    <dbReference type="NCBI Taxonomy" id="2599074"/>
    <lineage>
        <taxon>Bacteria</taxon>
        <taxon>Bacillati</taxon>
        <taxon>Bacillota</taxon>
        <taxon>Clostridia</taxon>
        <taxon>Lachnospirales</taxon>
        <taxon>Lachnospiraceae</taxon>
        <taxon>Candidatus Weimeria</taxon>
    </lineage>
</organism>
<evidence type="ECO:0000313" key="2">
    <source>
        <dbReference type="Proteomes" id="UP000460257"/>
    </source>
</evidence>
<reference evidence="1" key="1">
    <citation type="journal article" date="2020" name="Appl. Environ. Microbiol.">
        <title>Medium-Chain Fatty Acid Synthesis by 'Candidatus Weimeria bifida' gen. nov., sp. nov., and 'Candidatus Pseudoramibacter fermentans' sp. nov.</title>
        <authorList>
            <person name="Scarborough M.J."/>
            <person name="Myers K.S."/>
            <person name="Donohue T.J."/>
            <person name="Noguera D.R."/>
        </authorList>
    </citation>
    <scope>NUCLEOTIDE SEQUENCE</scope>
    <source>
        <strain evidence="1">LCO1.1</strain>
    </source>
</reference>
<accession>A0A6N7J2J8</accession>
<comment type="caution">
    <text evidence="1">The sequence shown here is derived from an EMBL/GenBank/DDBJ whole genome shotgun (WGS) entry which is preliminary data.</text>
</comment>
<dbReference type="Proteomes" id="UP000460257">
    <property type="component" value="Unassembled WGS sequence"/>
</dbReference>
<keyword evidence="2" id="KW-1185">Reference proteome</keyword>
<dbReference type="AlphaFoldDB" id="A0A6N7J2J8"/>
<name>A0A6N7J2J8_9FIRM</name>
<gene>
    <name evidence="1" type="ORF">FRC54_08725</name>
</gene>
<proteinExistence type="predicted"/>
<dbReference type="EMBL" id="VOGC01000007">
    <property type="protein sequence ID" value="MQN01969.1"/>
    <property type="molecule type" value="Genomic_DNA"/>
</dbReference>
<protein>
    <submittedName>
        <fullName evidence="1">Type IV toxin-antitoxin system AbiEi family antitoxin domain-containing protein</fullName>
    </submittedName>
</protein>
<sequence>MKTEIPMYRDEKRTYDLERIEALIEDSGGLAKTKDITDLGVDYRRLQQFVADGELTKIKNGYYSEKKGKISEERLIFAMFHNDGVITMESALFYQGYLKHRPFGWSIAIDKNASKSRFNLDYPIVQPYYTKSNVLEIGVETLKKPGFEMKIYDRDRLICDVLKYQEKISKDEFQEGVFNYIRDDRKNIEHLMEYAEQRQVKNKVKTMIGVWL</sequence>
<evidence type="ECO:0000313" key="1">
    <source>
        <dbReference type="EMBL" id="MQN01969.1"/>
    </source>
</evidence>